<feature type="domain" description="UMOD/GP2/OIT3-like D8C" evidence="4">
    <location>
        <begin position="241"/>
        <end position="317"/>
    </location>
</feature>
<feature type="domain" description="UMOD/GP2/OIT3-like D8C" evidence="4">
    <location>
        <begin position="532"/>
        <end position="607"/>
    </location>
</feature>
<dbReference type="EMBL" id="LSMT01000094">
    <property type="protein sequence ID" value="PFX27882.1"/>
    <property type="molecule type" value="Genomic_DNA"/>
</dbReference>
<evidence type="ECO:0000259" key="4">
    <source>
        <dbReference type="Pfam" id="PF23283"/>
    </source>
</evidence>
<sequence>MDDFSFEREFILSTDLFTSFGNPAIQVDDLEHDSATNREERETQLLQELEDITSTLERTEYDEDLATTKNGVGDIESEGTVPELRQILTELESRGNSQRDQQQIAYETLGCFKDSQVDPRPLPELLADLTNEVDWYDPNKVIKKCAKLATDKGYTVFALQLYGQCRSGKHAAKTYDGDGLSSGCSVGLGGREENLVFKIIPHECQNYIALTSINRSSTFDEPLGLCDDKLQPAWYRFLGPAGYRMPTSCVPVRHCGTHAPGWLNDPHPAVHEGAVSRDVCFHWRSCCSWRNSVLVRNCGAFFVYFLSPTMTCNLGYCGNGEETTTSSPATQTTTGQKETTTWPSTTETSTTSASITSTTLVTSSSPTFPTTPATPLECLRYKFLNESTRAITYSSKNRQALCDNRLPKAWYRFGGRAGDKMPEHCVDKLSCGTHAPGWLSRNHPSVADGIVEATVCFHWGSNCCFWSLHIKFELPRICMIPLPFKECSRYRIISDADRSQTYKYTNVQDAKPICDRRLPKAWYRFTGLAGDKMSHQCVSPYHCGTHAPGWLLGAHPEVSDGVVTRTVCFSWRNKCCRWRSQISVRNCGDFYVYKLQRAPKCKLRYCSVGKPGSTTTPRPTMNPNPTTVAAKRPFIVLCFPQRIPSRDEAFPYKCNYKRLDSVENVLNNFQRLQKRRGVVEKRGQAYPPFMVMCLIDSMHVFIPRRHLPRSVDPWRLRLDDVQCGVVQMNDEHVMLKTPLDGCGTTRRTYEKSISFHNKVVTPSGMKFLDLPFQCSYKVLASAKELSRLEPFLSREELGPNQGPSSIPLEK</sequence>
<dbReference type="AlphaFoldDB" id="A0A2B4SHC6"/>
<feature type="region of interest" description="Disordered" evidence="3">
    <location>
        <begin position="323"/>
        <end position="369"/>
    </location>
</feature>
<dbReference type="Proteomes" id="UP000225706">
    <property type="component" value="Unassembled WGS sequence"/>
</dbReference>
<evidence type="ECO:0000313" key="6">
    <source>
        <dbReference type="EMBL" id="PFX27882.1"/>
    </source>
</evidence>
<feature type="domain" description="ZP-N" evidence="5">
    <location>
        <begin position="693"/>
        <end position="777"/>
    </location>
</feature>
<keyword evidence="2" id="KW-1015">Disulfide bond</keyword>
<evidence type="ECO:0000256" key="1">
    <source>
        <dbReference type="ARBA" id="ARBA00022729"/>
    </source>
</evidence>
<feature type="domain" description="UMOD/GP2/OIT3-like D8C" evidence="4">
    <location>
        <begin position="420"/>
        <end position="466"/>
    </location>
</feature>
<dbReference type="InterPro" id="IPR055356">
    <property type="entry name" value="ZP-N"/>
</dbReference>
<proteinExistence type="predicted"/>
<dbReference type="Gene3D" id="2.60.40.3210">
    <property type="entry name" value="Zona pellucida, ZP-N domain"/>
    <property type="match status" value="1"/>
</dbReference>
<dbReference type="STRING" id="50429.A0A2B4SHC6"/>
<gene>
    <name evidence="6" type="primary">Gp2</name>
    <name evidence="6" type="ORF">AWC38_SpisGene7436</name>
</gene>
<organism evidence="6 7">
    <name type="scientific">Stylophora pistillata</name>
    <name type="common">Smooth cauliflower coral</name>
    <dbReference type="NCBI Taxonomy" id="50429"/>
    <lineage>
        <taxon>Eukaryota</taxon>
        <taxon>Metazoa</taxon>
        <taxon>Cnidaria</taxon>
        <taxon>Anthozoa</taxon>
        <taxon>Hexacorallia</taxon>
        <taxon>Scleractinia</taxon>
        <taxon>Astrocoeniina</taxon>
        <taxon>Pocilloporidae</taxon>
        <taxon>Stylophora</taxon>
    </lineage>
</organism>
<keyword evidence="1" id="KW-0732">Signal</keyword>
<dbReference type="PANTHER" id="PTHR36191:SF4">
    <property type="entry name" value="VWFD DOMAIN-CONTAINING PROTEIN"/>
    <property type="match status" value="1"/>
</dbReference>
<protein>
    <submittedName>
        <fullName evidence="6">Pancreatic secretory granule membrane major glycoprotein GP2</fullName>
    </submittedName>
</protein>
<accession>A0A2B4SHC6</accession>
<reference evidence="7" key="1">
    <citation type="journal article" date="2017" name="bioRxiv">
        <title>Comparative analysis of the genomes of Stylophora pistillata and Acropora digitifera provides evidence for extensive differences between species of corals.</title>
        <authorList>
            <person name="Voolstra C.R."/>
            <person name="Li Y."/>
            <person name="Liew Y.J."/>
            <person name="Baumgarten S."/>
            <person name="Zoccola D."/>
            <person name="Flot J.-F."/>
            <person name="Tambutte S."/>
            <person name="Allemand D."/>
            <person name="Aranda M."/>
        </authorList>
    </citation>
    <scope>NUCLEOTIDE SEQUENCE [LARGE SCALE GENOMIC DNA]</scope>
</reference>
<dbReference type="Pfam" id="PF23283">
    <property type="entry name" value="D8C_UMOD"/>
    <property type="match status" value="3"/>
</dbReference>
<dbReference type="InterPro" id="IPR057774">
    <property type="entry name" value="D8C_UMOD/GP2/OIT3-like"/>
</dbReference>
<evidence type="ECO:0000259" key="5">
    <source>
        <dbReference type="Pfam" id="PF23344"/>
    </source>
</evidence>
<dbReference type="Pfam" id="PF23344">
    <property type="entry name" value="ZP-N"/>
    <property type="match status" value="1"/>
</dbReference>
<evidence type="ECO:0000256" key="3">
    <source>
        <dbReference type="SAM" id="MobiDB-lite"/>
    </source>
</evidence>
<evidence type="ECO:0000313" key="7">
    <source>
        <dbReference type="Proteomes" id="UP000225706"/>
    </source>
</evidence>
<comment type="caution">
    <text evidence="6">The sequence shown here is derived from an EMBL/GenBank/DDBJ whole genome shotgun (WGS) entry which is preliminary data.</text>
</comment>
<name>A0A2B4SHC6_STYPI</name>
<keyword evidence="7" id="KW-1185">Reference proteome</keyword>
<dbReference type="PANTHER" id="PTHR36191">
    <property type="entry name" value="ENDO/EXONUCLEASE/PHOSPHATASE DOMAIN-CONTAINING PROTEIN-RELATED"/>
    <property type="match status" value="1"/>
</dbReference>
<evidence type="ECO:0000256" key="2">
    <source>
        <dbReference type="ARBA" id="ARBA00023157"/>
    </source>
</evidence>
<dbReference type="OrthoDB" id="6110697at2759"/>